<proteinExistence type="predicted"/>
<protein>
    <submittedName>
        <fullName evidence="7">Sulfate permease</fullName>
    </submittedName>
</protein>
<keyword evidence="4 5" id="KW-0472">Membrane</keyword>
<reference evidence="8" key="1">
    <citation type="journal article" date="2019" name="Int. J. Syst. Evol. Microbiol.">
        <title>The Global Catalogue of Microorganisms (GCM) 10K type strain sequencing project: providing services to taxonomists for standard genome sequencing and annotation.</title>
        <authorList>
            <consortium name="The Broad Institute Genomics Platform"/>
            <consortium name="The Broad Institute Genome Sequencing Center for Infectious Disease"/>
            <person name="Wu L."/>
            <person name="Ma J."/>
        </authorList>
    </citation>
    <scope>NUCLEOTIDE SEQUENCE [LARGE SCALE GENOMIC DNA]</scope>
    <source>
        <strain evidence="8">CGMCC 1.12749</strain>
    </source>
</reference>
<feature type="transmembrane region" description="Helical" evidence="5">
    <location>
        <begin position="94"/>
        <end position="114"/>
    </location>
</feature>
<name>A0ABQ1W7P2_9BACT</name>
<evidence type="ECO:0000313" key="8">
    <source>
        <dbReference type="Proteomes" id="UP000634043"/>
    </source>
</evidence>
<evidence type="ECO:0000259" key="6">
    <source>
        <dbReference type="Pfam" id="PF00916"/>
    </source>
</evidence>
<feature type="transmembrane region" description="Helical" evidence="5">
    <location>
        <begin position="401"/>
        <end position="432"/>
    </location>
</feature>
<feature type="transmembrane region" description="Helical" evidence="5">
    <location>
        <begin position="209"/>
        <end position="231"/>
    </location>
</feature>
<feature type="transmembrane region" description="Helical" evidence="5">
    <location>
        <begin position="49"/>
        <end position="66"/>
    </location>
</feature>
<feature type="transmembrane region" description="Helical" evidence="5">
    <location>
        <begin position="351"/>
        <end position="380"/>
    </location>
</feature>
<feature type="transmembrane region" description="Helical" evidence="5">
    <location>
        <begin position="270"/>
        <end position="291"/>
    </location>
</feature>
<dbReference type="InterPro" id="IPR011547">
    <property type="entry name" value="SLC26A/SulP_dom"/>
</dbReference>
<feature type="domain" description="SLC26A/SulP transporter" evidence="6">
    <location>
        <begin position="21"/>
        <end position="407"/>
    </location>
</feature>
<keyword evidence="2 5" id="KW-0812">Transmembrane</keyword>
<evidence type="ECO:0000256" key="3">
    <source>
        <dbReference type="ARBA" id="ARBA00022989"/>
    </source>
</evidence>
<keyword evidence="8" id="KW-1185">Reference proteome</keyword>
<evidence type="ECO:0000256" key="4">
    <source>
        <dbReference type="ARBA" id="ARBA00023136"/>
    </source>
</evidence>
<evidence type="ECO:0000313" key="7">
    <source>
        <dbReference type="EMBL" id="GGG16128.1"/>
    </source>
</evidence>
<evidence type="ECO:0000256" key="5">
    <source>
        <dbReference type="SAM" id="Phobius"/>
    </source>
</evidence>
<dbReference type="RefSeq" id="WP_188501452.1">
    <property type="nucleotide sequence ID" value="NZ_BMFP01000003.1"/>
</dbReference>
<evidence type="ECO:0000256" key="1">
    <source>
        <dbReference type="ARBA" id="ARBA00004141"/>
    </source>
</evidence>
<feature type="transmembrane region" description="Helical" evidence="5">
    <location>
        <begin position="121"/>
        <end position="141"/>
    </location>
</feature>
<feature type="transmembrane region" description="Helical" evidence="5">
    <location>
        <begin position="24"/>
        <end position="43"/>
    </location>
</feature>
<sequence length="529" mass="56774">MQSDNLPLQPKIKDSLFSHVKTDLPAGLVVFLIALPLCLGISLASGAPLFSGIIAGIVGGIVVGFLSGSKVNVSGPAASVALVIYMAIESLGSFQIVLSAVIIAGVFQIILGFLRAGTIAYFFPSSMIKGILASIGLILIINQIPHAFGYSGKALFGGMEGGFSANIFREIAGIVNYISIGATVITFLSLLIIFAWDQPALKRYTFFKFVPSALIAVLASIGINQLFISYFPELALSGGRLVQLPAAGSLGEFFSFFTFPDFSQITNPQLWTVALSVAFIASLESLLSTEAGDKLDPYKRKSSTNRELKAQGIGNIVSGMIGGLPVTAVIVRTSANVSSGGRTPLSTITHGTVMLICVMAIPHLLNLIPLASLSAVLFVVGYKLTSVSLFRRMWKAGKRQFVPFFVTVVAVMLTDLITGIVIGGAVSVFMILRDNYRTPFFVDREAHYEGEHIELVLAQEVTFLNKASIMLTLDHVAPNSTVRIDGSQSVHIDDDVLEIIEDFKATAAYKNIKMETIGLDRFYAQRQLS</sequence>
<dbReference type="EMBL" id="BMFP01000003">
    <property type="protein sequence ID" value="GGG16128.1"/>
    <property type="molecule type" value="Genomic_DNA"/>
</dbReference>
<gene>
    <name evidence="7" type="primary">sulP</name>
    <name evidence="7" type="ORF">GCM10011323_20590</name>
</gene>
<organism evidence="7 8">
    <name type="scientific">Pontibacter amylolyticus</name>
    <dbReference type="NCBI Taxonomy" id="1424080"/>
    <lineage>
        <taxon>Bacteria</taxon>
        <taxon>Pseudomonadati</taxon>
        <taxon>Bacteroidota</taxon>
        <taxon>Cytophagia</taxon>
        <taxon>Cytophagales</taxon>
        <taxon>Hymenobacteraceae</taxon>
        <taxon>Pontibacter</taxon>
    </lineage>
</organism>
<dbReference type="PANTHER" id="PTHR11814">
    <property type="entry name" value="SULFATE TRANSPORTER"/>
    <property type="match status" value="1"/>
</dbReference>
<feature type="transmembrane region" description="Helical" evidence="5">
    <location>
        <begin position="174"/>
        <end position="197"/>
    </location>
</feature>
<feature type="transmembrane region" description="Helical" evidence="5">
    <location>
        <begin position="312"/>
        <end position="331"/>
    </location>
</feature>
<evidence type="ECO:0000256" key="2">
    <source>
        <dbReference type="ARBA" id="ARBA00022692"/>
    </source>
</evidence>
<accession>A0ABQ1W7P2</accession>
<comment type="subcellular location">
    <subcellularLocation>
        <location evidence="1">Membrane</location>
        <topology evidence="1">Multi-pass membrane protein</topology>
    </subcellularLocation>
</comment>
<keyword evidence="3 5" id="KW-1133">Transmembrane helix</keyword>
<dbReference type="Pfam" id="PF00916">
    <property type="entry name" value="Sulfate_transp"/>
    <property type="match status" value="1"/>
</dbReference>
<comment type="caution">
    <text evidence="7">The sequence shown here is derived from an EMBL/GenBank/DDBJ whole genome shotgun (WGS) entry which is preliminary data.</text>
</comment>
<dbReference type="Proteomes" id="UP000634043">
    <property type="component" value="Unassembled WGS sequence"/>
</dbReference>
<dbReference type="InterPro" id="IPR001902">
    <property type="entry name" value="SLC26A/SulP_fam"/>
</dbReference>